<dbReference type="PANTHER" id="PTHR34614:SF2">
    <property type="entry name" value="TRANSPOSASE IS4-LIKE DOMAIN-CONTAINING PROTEIN"/>
    <property type="match status" value="1"/>
</dbReference>
<feature type="domain" description="Transposase IS4-like" evidence="1">
    <location>
        <begin position="267"/>
        <end position="535"/>
    </location>
</feature>
<dbReference type="GO" id="GO:0003677">
    <property type="term" value="F:DNA binding"/>
    <property type="evidence" value="ECO:0007669"/>
    <property type="project" value="InterPro"/>
</dbReference>
<dbReference type="Proteomes" id="UP000010802">
    <property type="component" value="Chromosome"/>
</dbReference>
<dbReference type="PANTHER" id="PTHR34614">
    <property type="match status" value="1"/>
</dbReference>
<dbReference type="HOGENOM" id="CLU_022426_4_0_9"/>
<accession>F4LRF1</accession>
<sequence>MISGIFILNFSQIILVFYGVAWYNCKRCLIVKTVGVFKIYLKKSTNKKTGRTYLSIVSSYHDKKTKQSRTATVRSIGYLDELEKKYDDPIAFFTEEVRKMNEKHYEERLPVNLKISLDESMESNYDGLKNFGYAALSKIYHELKIDTFLKNRQRHSKEKYDANAIMKLLVFSRLLYPGSKKKTFENRDMFFEKFDFSLDDIYRCLSFFNKYSDDLQFWLHERIKDQYGRNTDLVYYDVTNYYFEIDKQDELRKKGVSKEHRPDPIVQMGLFMDTNGIPITYKLFPGNAPDKTTLIPALGKIQREYSLGRIIIVADRGITTGDNIWYILSAKNGYILSYSVRSADREFKDYVLDEDGYIHKGDGFKIKSRLYPREIKVTSVRGKKLKKTVDEKQVIFYSPKYAAKAKQERAQALVKAMDLIKNPAKYNKSTSFGAAKYVKNLTFDAKTGEILESVYQHLAFDEEKLREEEKFDGYYAIVTSEYKESPEKIIEMYRGLWKIEESFKVTKSDFESRPVYLSLKEHIDAHFLTCFISLVIIRILEYRLKWKYSVTEILESLSRASCCNIKENYYLFGFYNDVLKDIGNELDIDFSKKYMKLGDIKKILGGVKKR</sequence>
<dbReference type="InterPro" id="IPR047654">
    <property type="entry name" value="IS1634_transpos"/>
</dbReference>
<dbReference type="KEGG" id="tep:TepRe1_2165"/>
<evidence type="ECO:0000313" key="2">
    <source>
        <dbReference type="EMBL" id="CDI40960.1"/>
    </source>
</evidence>
<evidence type="ECO:0000313" key="3">
    <source>
        <dbReference type="Proteomes" id="UP000010802"/>
    </source>
</evidence>
<proteinExistence type="predicted"/>
<dbReference type="Pfam" id="PF01609">
    <property type="entry name" value="DDE_Tnp_1"/>
    <property type="match status" value="1"/>
</dbReference>
<dbReference type="InterPro" id="IPR002559">
    <property type="entry name" value="Transposase_11"/>
</dbReference>
<evidence type="ECO:0000259" key="1">
    <source>
        <dbReference type="Pfam" id="PF01609"/>
    </source>
</evidence>
<dbReference type="KEGG" id="tae:TepiRe1_2333"/>
<gene>
    <name evidence="2" type="ordered locus">TEPIRE1_2333</name>
</gene>
<keyword evidence="3" id="KW-1185">Reference proteome</keyword>
<name>F4LRF1_TEPAE</name>
<dbReference type="NCBIfam" id="NF033559">
    <property type="entry name" value="transpos_IS1634"/>
    <property type="match status" value="1"/>
</dbReference>
<dbReference type="EMBL" id="HF563609">
    <property type="protein sequence ID" value="CDI40960.1"/>
    <property type="molecule type" value="Genomic_DNA"/>
</dbReference>
<dbReference type="GO" id="GO:0006313">
    <property type="term" value="P:DNA transposition"/>
    <property type="evidence" value="ECO:0007669"/>
    <property type="project" value="InterPro"/>
</dbReference>
<dbReference type="SUPFAM" id="SSF53098">
    <property type="entry name" value="Ribonuclease H-like"/>
    <property type="match status" value="1"/>
</dbReference>
<reference evidence="3" key="1">
    <citation type="journal article" date="2013" name="Genome Announc.">
        <title>First genome sequence of a syntrophic acetate-oxidizing bacterium, Tepidanaerobacter acetatoxydans strain Re1.</title>
        <authorList>
            <person name="Manzoor S."/>
            <person name="Bongcam-Rudloff E."/>
            <person name="Schnurer A."/>
            <person name="Muller B."/>
        </authorList>
    </citation>
    <scope>NUCLEOTIDE SEQUENCE [LARGE SCALE GENOMIC DNA]</scope>
    <source>
        <strain evidence="3">Re1</strain>
    </source>
</reference>
<dbReference type="AlphaFoldDB" id="F4LRF1"/>
<dbReference type="InterPro" id="IPR012337">
    <property type="entry name" value="RNaseH-like_sf"/>
</dbReference>
<protein>
    <submittedName>
        <fullName evidence="2">Transposase</fullName>
    </submittedName>
</protein>
<organism evidence="2 3">
    <name type="scientific">Tepidanaerobacter acetatoxydans (strain DSM 21804 / JCM 16047 / Re1)</name>
    <dbReference type="NCBI Taxonomy" id="1209989"/>
    <lineage>
        <taxon>Bacteria</taxon>
        <taxon>Bacillati</taxon>
        <taxon>Bacillota</taxon>
        <taxon>Clostridia</taxon>
        <taxon>Thermosediminibacterales</taxon>
        <taxon>Tepidanaerobacteraceae</taxon>
        <taxon>Tepidanaerobacter</taxon>
    </lineage>
</organism>
<dbReference type="eggNOG" id="COG5421">
    <property type="taxonomic scope" value="Bacteria"/>
</dbReference>
<dbReference type="GO" id="GO:0004803">
    <property type="term" value="F:transposase activity"/>
    <property type="evidence" value="ECO:0007669"/>
    <property type="project" value="InterPro"/>
</dbReference>